<evidence type="ECO:0000259" key="2">
    <source>
        <dbReference type="Pfam" id="PF14529"/>
    </source>
</evidence>
<evidence type="ECO:0000313" key="3">
    <source>
        <dbReference type="EnsemblMetazoa" id="XP_008208569"/>
    </source>
</evidence>
<feature type="domain" description="Endonuclease/exonuclease/phosphatase" evidence="2">
    <location>
        <begin position="59"/>
        <end position="176"/>
    </location>
</feature>
<proteinExistence type="predicted"/>
<dbReference type="SUPFAM" id="SSF56219">
    <property type="entry name" value="DNase I-like"/>
    <property type="match status" value="1"/>
</dbReference>
<dbReference type="OrthoDB" id="7699855at2759"/>
<dbReference type="InParanoid" id="A0A7M7H7T5"/>
<accession>A0A7M7H7T5</accession>
<dbReference type="KEGG" id="nvi:103316495"/>
<protein>
    <recommendedName>
        <fullName evidence="2">Endonuclease/exonuclease/phosphatase domain-containing protein</fullName>
    </recommendedName>
</protein>
<dbReference type="AlphaFoldDB" id="A0A7M7H7T5"/>
<dbReference type="InterPro" id="IPR005135">
    <property type="entry name" value="Endo/exonuclease/phosphatase"/>
</dbReference>
<dbReference type="Gene3D" id="3.60.10.10">
    <property type="entry name" value="Endonuclease/exonuclease/phosphatase"/>
    <property type="match status" value="1"/>
</dbReference>
<dbReference type="InterPro" id="IPR036691">
    <property type="entry name" value="Endo/exonu/phosph_ase_sf"/>
</dbReference>
<evidence type="ECO:0000313" key="4">
    <source>
        <dbReference type="Proteomes" id="UP000002358"/>
    </source>
</evidence>
<sequence length="392" mass="45826">MVRRDRAENNNNLNKEHNGEVCILVKSILIFEEYKPLYNSPESLETVAVTVHLNNEEEILISSIYRVPGKVTTAEEWYKFFQSIDKIKYKIIGGDFNAHNLLWGSTNNCKTGENLLEIIDDKDLIILNDGSMTYSKVVNNNITFSAIDLTIVSSDLFLQSHWKILDDKMYSDHYLIEIEINKDIKICPTASSHKIKTKSINWTNFNLLVEAIVDTQYPIDQFHEFSNKPIDEKYNILMNILISAINELKPKPKKSHNKEKINEINNPSDDNSTMNNHPCYKVYSPLITDNRTQFIKNKLKASHIPQSIKPPWWNEEAEEINNTRKNLEKSLKQNPSLEQLKELKDYEIESKFKLKEIKLNSFKKYTETKLSREANINEVWETIHKFNEKKKK</sequence>
<name>A0A7M7H7T5_NASVI</name>
<dbReference type="EnsemblMetazoa" id="XM_008210347">
    <property type="protein sequence ID" value="XP_008208569"/>
    <property type="gene ID" value="LOC103316495"/>
</dbReference>
<reference evidence="3" key="1">
    <citation type="submission" date="2021-01" db="UniProtKB">
        <authorList>
            <consortium name="EnsemblMetazoa"/>
        </authorList>
    </citation>
    <scope>IDENTIFICATION</scope>
</reference>
<dbReference type="PANTHER" id="PTHR33273">
    <property type="entry name" value="DOMAIN-CONTAINING PROTEIN, PUTATIVE-RELATED"/>
    <property type="match status" value="1"/>
</dbReference>
<dbReference type="Proteomes" id="UP000002358">
    <property type="component" value="Chromosome 3"/>
</dbReference>
<feature type="compositionally biased region" description="Polar residues" evidence="1">
    <location>
        <begin position="263"/>
        <end position="275"/>
    </location>
</feature>
<dbReference type="PANTHER" id="PTHR33273:SF4">
    <property type="entry name" value="ENDONUCLEASE_EXONUCLEASE_PHOSPHATASE DOMAIN-CONTAINING PROTEIN"/>
    <property type="match status" value="1"/>
</dbReference>
<evidence type="ECO:0000256" key="1">
    <source>
        <dbReference type="SAM" id="MobiDB-lite"/>
    </source>
</evidence>
<dbReference type="SMR" id="A0A7M7H7T5"/>
<keyword evidence="4" id="KW-1185">Reference proteome</keyword>
<dbReference type="Pfam" id="PF14529">
    <property type="entry name" value="Exo_endo_phos_2"/>
    <property type="match status" value="1"/>
</dbReference>
<gene>
    <name evidence="3" type="primary">103316495</name>
</gene>
<feature type="region of interest" description="Disordered" evidence="1">
    <location>
        <begin position="251"/>
        <end position="275"/>
    </location>
</feature>
<dbReference type="GO" id="GO:0003824">
    <property type="term" value="F:catalytic activity"/>
    <property type="evidence" value="ECO:0007669"/>
    <property type="project" value="InterPro"/>
</dbReference>
<organism evidence="3 4">
    <name type="scientific">Nasonia vitripennis</name>
    <name type="common">Parasitic wasp</name>
    <dbReference type="NCBI Taxonomy" id="7425"/>
    <lineage>
        <taxon>Eukaryota</taxon>
        <taxon>Metazoa</taxon>
        <taxon>Ecdysozoa</taxon>
        <taxon>Arthropoda</taxon>
        <taxon>Hexapoda</taxon>
        <taxon>Insecta</taxon>
        <taxon>Pterygota</taxon>
        <taxon>Neoptera</taxon>
        <taxon>Endopterygota</taxon>
        <taxon>Hymenoptera</taxon>
        <taxon>Apocrita</taxon>
        <taxon>Proctotrupomorpha</taxon>
        <taxon>Chalcidoidea</taxon>
        <taxon>Pteromalidae</taxon>
        <taxon>Pteromalinae</taxon>
        <taxon>Nasonia</taxon>
    </lineage>
</organism>